<evidence type="ECO:0008006" key="5">
    <source>
        <dbReference type="Google" id="ProtNLM"/>
    </source>
</evidence>
<proteinExistence type="predicted"/>
<name>A0A8K0P8G4_LADFU</name>
<evidence type="ECO:0000259" key="2">
    <source>
        <dbReference type="Pfam" id="PF13843"/>
    </source>
</evidence>
<reference evidence="3" key="2">
    <citation type="submission" date="2017-10" db="EMBL/GenBank/DDBJ databases">
        <title>Ladona fulva Genome sequencing and assembly.</title>
        <authorList>
            <person name="Murali S."/>
            <person name="Richards S."/>
            <person name="Bandaranaike D."/>
            <person name="Bellair M."/>
            <person name="Blankenburg K."/>
            <person name="Chao H."/>
            <person name="Dinh H."/>
            <person name="Doddapaneni H."/>
            <person name="Dugan-Rocha S."/>
            <person name="Elkadiri S."/>
            <person name="Gnanaolivu R."/>
            <person name="Hernandez B."/>
            <person name="Skinner E."/>
            <person name="Javaid M."/>
            <person name="Lee S."/>
            <person name="Li M."/>
            <person name="Ming W."/>
            <person name="Munidasa M."/>
            <person name="Muniz J."/>
            <person name="Nguyen L."/>
            <person name="Hughes D."/>
            <person name="Osuji N."/>
            <person name="Pu L.-L."/>
            <person name="Puazo M."/>
            <person name="Qu C."/>
            <person name="Quiroz J."/>
            <person name="Raj R."/>
            <person name="Weissenberger G."/>
            <person name="Xin Y."/>
            <person name="Zou X."/>
            <person name="Han Y."/>
            <person name="Worley K."/>
            <person name="Muzny D."/>
            <person name="Gibbs R."/>
        </authorList>
    </citation>
    <scope>NUCLEOTIDE SEQUENCE</scope>
    <source>
        <strain evidence="3">Sampled in the wild</strain>
    </source>
</reference>
<accession>A0A8K0P8G4</accession>
<gene>
    <name evidence="3" type="ORF">J437_LFUL018095</name>
</gene>
<comment type="caution">
    <text evidence="3">The sequence shown here is derived from an EMBL/GenBank/DDBJ whole genome shotgun (WGS) entry which is preliminary data.</text>
</comment>
<protein>
    <recommendedName>
        <fullName evidence="5">PiggyBac transposable element-derived protein domain-containing protein</fullName>
    </recommendedName>
</protein>
<dbReference type="AlphaFoldDB" id="A0A8K0P8G4"/>
<dbReference type="Pfam" id="PF13842">
    <property type="entry name" value="zf-Tnp_2"/>
    <property type="match status" value="1"/>
</dbReference>
<evidence type="ECO:0000259" key="1">
    <source>
        <dbReference type="Pfam" id="PF13842"/>
    </source>
</evidence>
<sequence>MSRDRLLLILQALHFSENPKDDETVPTDRLYKIRPFLNIFEETMSEIYSPKRELCLDESMILWRGKLLFKQYLKGKHHKYGIEVYMLPASSGIVIQQIVYTGAGDLIKKTITYCRDCVDEPGLCMEPCFLMYHGRDP</sequence>
<feature type="domain" description="PiggyBac transposable element-derived protein 4 C-terminal zinc-finger" evidence="1">
    <location>
        <begin position="110"/>
        <end position="133"/>
    </location>
</feature>
<dbReference type="Proteomes" id="UP000792457">
    <property type="component" value="Unassembled WGS sequence"/>
</dbReference>
<dbReference type="PANTHER" id="PTHR46599:SF3">
    <property type="entry name" value="PIGGYBAC TRANSPOSABLE ELEMENT-DERIVED PROTEIN 4"/>
    <property type="match status" value="1"/>
</dbReference>
<organism evidence="3 4">
    <name type="scientific">Ladona fulva</name>
    <name type="common">Scarce chaser dragonfly</name>
    <name type="synonym">Libellula fulva</name>
    <dbReference type="NCBI Taxonomy" id="123851"/>
    <lineage>
        <taxon>Eukaryota</taxon>
        <taxon>Metazoa</taxon>
        <taxon>Ecdysozoa</taxon>
        <taxon>Arthropoda</taxon>
        <taxon>Hexapoda</taxon>
        <taxon>Insecta</taxon>
        <taxon>Pterygota</taxon>
        <taxon>Palaeoptera</taxon>
        <taxon>Odonata</taxon>
        <taxon>Epiprocta</taxon>
        <taxon>Anisoptera</taxon>
        <taxon>Libelluloidea</taxon>
        <taxon>Libellulidae</taxon>
        <taxon>Ladona</taxon>
    </lineage>
</organism>
<dbReference type="Pfam" id="PF13843">
    <property type="entry name" value="DDE_Tnp_1_7"/>
    <property type="match status" value="1"/>
</dbReference>
<dbReference type="InterPro" id="IPR032718">
    <property type="entry name" value="PGBD4_Znf_C"/>
</dbReference>
<keyword evidence="4" id="KW-1185">Reference proteome</keyword>
<feature type="domain" description="PiggyBac transposable element-derived protein" evidence="2">
    <location>
        <begin position="1"/>
        <end position="104"/>
    </location>
</feature>
<evidence type="ECO:0000313" key="4">
    <source>
        <dbReference type="Proteomes" id="UP000792457"/>
    </source>
</evidence>
<dbReference type="EMBL" id="KZ310392">
    <property type="protein sequence ID" value="KAG8239945.1"/>
    <property type="molecule type" value="Genomic_DNA"/>
</dbReference>
<evidence type="ECO:0000313" key="3">
    <source>
        <dbReference type="EMBL" id="KAG8239945.1"/>
    </source>
</evidence>
<dbReference type="OrthoDB" id="6740508at2759"/>
<dbReference type="PANTHER" id="PTHR46599">
    <property type="entry name" value="PIGGYBAC TRANSPOSABLE ELEMENT-DERIVED PROTEIN 4"/>
    <property type="match status" value="1"/>
</dbReference>
<feature type="non-terminal residue" evidence="3">
    <location>
        <position position="137"/>
    </location>
</feature>
<dbReference type="InterPro" id="IPR029526">
    <property type="entry name" value="PGBD"/>
</dbReference>
<reference evidence="3" key="1">
    <citation type="submission" date="2013-04" db="EMBL/GenBank/DDBJ databases">
        <authorList>
            <person name="Qu J."/>
            <person name="Murali S.C."/>
            <person name="Bandaranaike D."/>
            <person name="Bellair M."/>
            <person name="Blankenburg K."/>
            <person name="Chao H."/>
            <person name="Dinh H."/>
            <person name="Doddapaneni H."/>
            <person name="Downs B."/>
            <person name="Dugan-Rocha S."/>
            <person name="Elkadiri S."/>
            <person name="Gnanaolivu R.D."/>
            <person name="Hernandez B."/>
            <person name="Javaid M."/>
            <person name="Jayaseelan J.C."/>
            <person name="Lee S."/>
            <person name="Li M."/>
            <person name="Ming W."/>
            <person name="Munidasa M."/>
            <person name="Muniz J."/>
            <person name="Nguyen L."/>
            <person name="Ongeri F."/>
            <person name="Osuji N."/>
            <person name="Pu L.-L."/>
            <person name="Puazo M."/>
            <person name="Qu C."/>
            <person name="Quiroz J."/>
            <person name="Raj R."/>
            <person name="Weissenberger G."/>
            <person name="Xin Y."/>
            <person name="Zou X."/>
            <person name="Han Y."/>
            <person name="Richards S."/>
            <person name="Worley K."/>
            <person name="Muzny D."/>
            <person name="Gibbs R."/>
        </authorList>
    </citation>
    <scope>NUCLEOTIDE SEQUENCE</scope>
    <source>
        <strain evidence="3">Sampled in the wild</strain>
    </source>
</reference>